<accession>A0ACB7T4J8</accession>
<dbReference type="Proteomes" id="UP000821845">
    <property type="component" value="Chromosome 11"/>
</dbReference>
<evidence type="ECO:0000313" key="2">
    <source>
        <dbReference type="Proteomes" id="UP000821845"/>
    </source>
</evidence>
<sequence length="296" mass="32070">MGGSAGLRYPEIAVDIVSFTSLGDTETSKGCRPNSGGADARLNCNSAHRRHGADSIHAVDVKLPPLWTSDLELWFVQVESTFAAERIAADQTKFHNGVSSLFHLRHPMKSARLLLAPQSTNAYKALRELLISRFTPAGPQRLNELPYGAELGDHRRPQPIVAPRGTTTPRNDQPANVSTVIASSVEKQLSQLAELADVVVAAVPLSIVATHRHAGDRASVDELNDMLQQISQLGDTVTALQRGNALAERHRTADFFFVSIVVVLPSDTAIITMDARGSGDDEVIAAEDKRCFSFRC</sequence>
<organism evidence="1 2">
    <name type="scientific">Hyalomma asiaticum</name>
    <name type="common">Tick</name>
    <dbReference type="NCBI Taxonomy" id="266040"/>
    <lineage>
        <taxon>Eukaryota</taxon>
        <taxon>Metazoa</taxon>
        <taxon>Ecdysozoa</taxon>
        <taxon>Arthropoda</taxon>
        <taxon>Chelicerata</taxon>
        <taxon>Arachnida</taxon>
        <taxon>Acari</taxon>
        <taxon>Parasitiformes</taxon>
        <taxon>Ixodida</taxon>
        <taxon>Ixodoidea</taxon>
        <taxon>Ixodidae</taxon>
        <taxon>Hyalomminae</taxon>
        <taxon>Hyalomma</taxon>
    </lineage>
</organism>
<evidence type="ECO:0000313" key="1">
    <source>
        <dbReference type="EMBL" id="KAH6941028.1"/>
    </source>
</evidence>
<protein>
    <submittedName>
        <fullName evidence="1">Uncharacterized protein</fullName>
    </submittedName>
</protein>
<comment type="caution">
    <text evidence="1">The sequence shown here is derived from an EMBL/GenBank/DDBJ whole genome shotgun (WGS) entry which is preliminary data.</text>
</comment>
<dbReference type="EMBL" id="CM023491">
    <property type="protein sequence ID" value="KAH6941028.1"/>
    <property type="molecule type" value="Genomic_DNA"/>
</dbReference>
<name>A0ACB7T4J8_HYAAI</name>
<proteinExistence type="predicted"/>
<keyword evidence="2" id="KW-1185">Reference proteome</keyword>
<gene>
    <name evidence="1" type="ORF">HPB50_012401</name>
</gene>
<reference evidence="1" key="1">
    <citation type="submission" date="2020-05" db="EMBL/GenBank/DDBJ databases">
        <title>Large-scale comparative analyses of tick genomes elucidate their genetic diversity and vector capacities.</title>
        <authorList>
            <person name="Jia N."/>
            <person name="Wang J."/>
            <person name="Shi W."/>
            <person name="Du L."/>
            <person name="Sun Y."/>
            <person name="Zhan W."/>
            <person name="Jiang J."/>
            <person name="Wang Q."/>
            <person name="Zhang B."/>
            <person name="Ji P."/>
            <person name="Sakyi L.B."/>
            <person name="Cui X."/>
            <person name="Yuan T."/>
            <person name="Jiang B."/>
            <person name="Yang W."/>
            <person name="Lam T.T.-Y."/>
            <person name="Chang Q."/>
            <person name="Ding S."/>
            <person name="Wang X."/>
            <person name="Zhu J."/>
            <person name="Ruan X."/>
            <person name="Zhao L."/>
            <person name="Wei J."/>
            <person name="Que T."/>
            <person name="Du C."/>
            <person name="Cheng J."/>
            <person name="Dai P."/>
            <person name="Han X."/>
            <person name="Huang E."/>
            <person name="Gao Y."/>
            <person name="Liu J."/>
            <person name="Shao H."/>
            <person name="Ye R."/>
            <person name="Li L."/>
            <person name="Wei W."/>
            <person name="Wang X."/>
            <person name="Wang C."/>
            <person name="Yang T."/>
            <person name="Huo Q."/>
            <person name="Li W."/>
            <person name="Guo W."/>
            <person name="Chen H."/>
            <person name="Zhou L."/>
            <person name="Ni X."/>
            <person name="Tian J."/>
            <person name="Zhou Y."/>
            <person name="Sheng Y."/>
            <person name="Liu T."/>
            <person name="Pan Y."/>
            <person name="Xia L."/>
            <person name="Li J."/>
            <person name="Zhao F."/>
            <person name="Cao W."/>
        </authorList>
    </citation>
    <scope>NUCLEOTIDE SEQUENCE</scope>
    <source>
        <strain evidence="1">Hyas-2018</strain>
    </source>
</reference>